<dbReference type="Proteomes" id="UP000019241">
    <property type="component" value="Unassembled WGS sequence"/>
</dbReference>
<dbReference type="PATRIC" id="fig|1265822.4.peg.2471"/>
<organism evidence="1 2">
    <name type="scientific">Listeria fleischmannii FSL S10-1203</name>
    <dbReference type="NCBI Taxonomy" id="1265822"/>
    <lineage>
        <taxon>Bacteria</taxon>
        <taxon>Bacillati</taxon>
        <taxon>Bacillota</taxon>
        <taxon>Bacilli</taxon>
        <taxon>Bacillales</taxon>
        <taxon>Listeriaceae</taxon>
        <taxon>Listeria</taxon>
    </lineage>
</organism>
<dbReference type="AlphaFoldDB" id="W7DM09"/>
<evidence type="ECO:0000313" key="1">
    <source>
        <dbReference type="EMBL" id="EUJ53017.1"/>
    </source>
</evidence>
<comment type="caution">
    <text evidence="1">The sequence shown here is derived from an EMBL/GenBank/DDBJ whole genome shotgun (WGS) entry which is preliminary data.</text>
</comment>
<sequence length="44" mass="4946">MTGMEIYKRILVAVDGSESSSAAFFKSLWCGKAQRGTFGYHNHY</sequence>
<evidence type="ECO:0000313" key="2">
    <source>
        <dbReference type="Proteomes" id="UP000019241"/>
    </source>
</evidence>
<accession>W7DM09</accession>
<name>W7DM09_9LIST</name>
<proteinExistence type="predicted"/>
<gene>
    <name evidence="1" type="ORF">MCOL2_12177</name>
</gene>
<evidence type="ECO:0008006" key="3">
    <source>
        <dbReference type="Google" id="ProtNLM"/>
    </source>
</evidence>
<reference evidence="1 2" key="1">
    <citation type="submission" date="2012-12" db="EMBL/GenBank/DDBJ databases">
        <title>Novel taxa of Listeriaceae from agricultural environments in the United States.</title>
        <authorList>
            <person name="den Bakker H.C."/>
            <person name="Allred A."/>
            <person name="Warchocki S."/>
            <person name="Wright E.M."/>
            <person name="Burrell A."/>
            <person name="Nightingale K.K."/>
            <person name="Kephart D."/>
            <person name="Wiedmann M."/>
        </authorList>
    </citation>
    <scope>NUCLEOTIDE SEQUENCE [LARGE SCALE GENOMIC DNA]</scope>
    <source>
        <strain evidence="1 2">FSL S10-1203</strain>
    </source>
</reference>
<protein>
    <recommendedName>
        <fullName evidence="3">Universal stress protein</fullName>
    </recommendedName>
</protein>
<dbReference type="EMBL" id="AODM01000040">
    <property type="protein sequence ID" value="EUJ53017.1"/>
    <property type="molecule type" value="Genomic_DNA"/>
</dbReference>